<evidence type="ECO:0000313" key="1">
    <source>
        <dbReference type="EMBL" id="KAJ0203926.1"/>
    </source>
</evidence>
<dbReference type="PANTHER" id="PTHR38223:SF4">
    <property type="match status" value="1"/>
</dbReference>
<sequence length="81" mass="9018">MAGLQYNFFPTDFLYPQPTKKITDATIPQVFALNSKKPKVSFDDLNKMKSSIGAKNRIKTLELLPSSSSSSSSLDYLVIDE</sequence>
<dbReference type="PANTHER" id="PTHR38223">
    <property type="match status" value="1"/>
</dbReference>
<name>A0A9R1VCN2_LACSA</name>
<accession>A0A9R1VCN2</accession>
<dbReference type="EMBL" id="NBSK02000005">
    <property type="protein sequence ID" value="KAJ0203926.1"/>
    <property type="molecule type" value="Genomic_DNA"/>
</dbReference>
<proteinExistence type="predicted"/>
<comment type="caution">
    <text evidence="1">The sequence shown here is derived from an EMBL/GenBank/DDBJ whole genome shotgun (WGS) entry which is preliminary data.</text>
</comment>
<organism evidence="1 2">
    <name type="scientific">Lactuca sativa</name>
    <name type="common">Garden lettuce</name>
    <dbReference type="NCBI Taxonomy" id="4236"/>
    <lineage>
        <taxon>Eukaryota</taxon>
        <taxon>Viridiplantae</taxon>
        <taxon>Streptophyta</taxon>
        <taxon>Embryophyta</taxon>
        <taxon>Tracheophyta</taxon>
        <taxon>Spermatophyta</taxon>
        <taxon>Magnoliopsida</taxon>
        <taxon>eudicotyledons</taxon>
        <taxon>Gunneridae</taxon>
        <taxon>Pentapetalae</taxon>
        <taxon>asterids</taxon>
        <taxon>campanulids</taxon>
        <taxon>Asterales</taxon>
        <taxon>Asteraceae</taxon>
        <taxon>Cichorioideae</taxon>
        <taxon>Cichorieae</taxon>
        <taxon>Lactucinae</taxon>
        <taxon>Lactuca</taxon>
    </lineage>
</organism>
<dbReference type="Proteomes" id="UP000235145">
    <property type="component" value="Unassembled WGS sequence"/>
</dbReference>
<dbReference type="AlphaFoldDB" id="A0A9R1VCN2"/>
<keyword evidence="2" id="KW-1185">Reference proteome</keyword>
<protein>
    <submittedName>
        <fullName evidence="1">Uncharacterized protein</fullName>
    </submittedName>
</protein>
<reference evidence="1 2" key="1">
    <citation type="journal article" date="2017" name="Nat. Commun.">
        <title>Genome assembly with in vitro proximity ligation data and whole-genome triplication in lettuce.</title>
        <authorList>
            <person name="Reyes-Chin-Wo S."/>
            <person name="Wang Z."/>
            <person name="Yang X."/>
            <person name="Kozik A."/>
            <person name="Arikit S."/>
            <person name="Song C."/>
            <person name="Xia L."/>
            <person name="Froenicke L."/>
            <person name="Lavelle D.O."/>
            <person name="Truco M.J."/>
            <person name="Xia R."/>
            <person name="Zhu S."/>
            <person name="Xu C."/>
            <person name="Xu H."/>
            <person name="Xu X."/>
            <person name="Cox K."/>
            <person name="Korf I."/>
            <person name="Meyers B.C."/>
            <person name="Michelmore R.W."/>
        </authorList>
    </citation>
    <scope>NUCLEOTIDE SEQUENCE [LARGE SCALE GENOMIC DNA]</scope>
    <source>
        <strain evidence="2">cv. Salinas</strain>
        <tissue evidence="1">Seedlings</tissue>
    </source>
</reference>
<evidence type="ECO:0000313" key="2">
    <source>
        <dbReference type="Proteomes" id="UP000235145"/>
    </source>
</evidence>
<gene>
    <name evidence="1" type="ORF">LSAT_V11C500287270</name>
</gene>